<evidence type="ECO:0000256" key="4">
    <source>
        <dbReference type="ARBA" id="ARBA00022475"/>
    </source>
</evidence>
<comment type="subcellular location">
    <subcellularLocation>
        <location evidence="1">Cell membrane</location>
        <topology evidence="1">Multi-pass membrane protein</topology>
    </subcellularLocation>
</comment>
<keyword evidence="7" id="KW-0406">Ion transport</keyword>
<evidence type="ECO:0000313" key="13">
    <source>
        <dbReference type="Proteomes" id="UP000254100"/>
    </source>
</evidence>
<dbReference type="STRING" id="569857.TP70_06180"/>
<evidence type="ECO:0000256" key="1">
    <source>
        <dbReference type="ARBA" id="ARBA00004651"/>
    </source>
</evidence>
<dbReference type="EMBL" id="JXWY01000036">
    <property type="protein sequence ID" value="KIX90705.1"/>
    <property type="molecule type" value="Genomic_DNA"/>
</dbReference>
<evidence type="ECO:0000256" key="3">
    <source>
        <dbReference type="ARBA" id="ARBA00022449"/>
    </source>
</evidence>
<dbReference type="GO" id="GO:0015297">
    <property type="term" value="F:antiporter activity"/>
    <property type="evidence" value="ECO:0007669"/>
    <property type="project" value="UniProtKB-KW"/>
</dbReference>
<dbReference type="GO" id="GO:0005886">
    <property type="term" value="C:plasma membrane"/>
    <property type="evidence" value="ECO:0007669"/>
    <property type="project" value="UniProtKB-SubCell"/>
</dbReference>
<name>A0A0D6XQH7_9STAP</name>
<keyword evidence="6 9" id="KW-1133">Transmembrane helix</keyword>
<evidence type="ECO:0000256" key="8">
    <source>
        <dbReference type="ARBA" id="ARBA00023136"/>
    </source>
</evidence>
<dbReference type="PANTHER" id="PTHR34584:SF1">
    <property type="entry name" value="NA(+)_H(+) ANTIPORTER SUBUNIT E1"/>
    <property type="match status" value="1"/>
</dbReference>
<keyword evidence="12" id="KW-1185">Reference proteome</keyword>
<dbReference type="NCBIfam" id="NF006517">
    <property type="entry name" value="PRK08965.1-1"/>
    <property type="match status" value="1"/>
</dbReference>
<evidence type="ECO:0000313" key="12">
    <source>
        <dbReference type="Proteomes" id="UP000032366"/>
    </source>
</evidence>
<dbReference type="OrthoDB" id="9800498at2"/>
<organism evidence="11 13">
    <name type="scientific">Staphylococcus microti</name>
    <dbReference type="NCBI Taxonomy" id="569857"/>
    <lineage>
        <taxon>Bacteria</taxon>
        <taxon>Bacillati</taxon>
        <taxon>Bacillota</taxon>
        <taxon>Bacilli</taxon>
        <taxon>Bacillales</taxon>
        <taxon>Staphylococcaceae</taxon>
        <taxon>Staphylococcus</taxon>
    </lineage>
</organism>
<dbReference type="InterPro" id="IPR002758">
    <property type="entry name" value="Cation_antiport_E"/>
</dbReference>
<keyword evidence="4" id="KW-1003">Cell membrane</keyword>
<feature type="transmembrane region" description="Helical" evidence="9">
    <location>
        <begin position="62"/>
        <end position="82"/>
    </location>
</feature>
<proteinExistence type="inferred from homology"/>
<reference evidence="11 13" key="2">
    <citation type="submission" date="2018-06" db="EMBL/GenBank/DDBJ databases">
        <authorList>
            <consortium name="Pathogen Informatics"/>
            <person name="Doyle S."/>
        </authorList>
    </citation>
    <scope>NUCLEOTIDE SEQUENCE [LARGE SCALE GENOMIC DNA]</scope>
    <source>
        <strain evidence="11 13">NCTC13832</strain>
    </source>
</reference>
<evidence type="ECO:0000313" key="11">
    <source>
        <dbReference type="EMBL" id="SUM56714.1"/>
    </source>
</evidence>
<sequence>MRQVGLNMMIAILWVLFQDEDAFRFPTFVAGYLIGLIVIYLLHKFFDQEFYPKKIWVSFKFLMIYLYQLMTSTISIANYVLFRTHKMSPGLVRYQTKLESDWAITFLTIMIIITPGSTIIRVNRDPNLFLIHAIDLSEKERKSLLKSIKQYEALILEVTK</sequence>
<reference evidence="10 12" key="1">
    <citation type="submission" date="2015-01" db="EMBL/GenBank/DDBJ databases">
        <authorList>
            <person name="Guo J."/>
        </authorList>
    </citation>
    <scope>NUCLEOTIDE SEQUENCE [LARGE SCALE GENOMIC DNA]</scope>
    <source>
        <strain evidence="10 12">DSM 22147</strain>
    </source>
</reference>
<dbReference type="Proteomes" id="UP000254100">
    <property type="component" value="Unassembled WGS sequence"/>
</dbReference>
<dbReference type="GO" id="GO:0008324">
    <property type="term" value="F:monoatomic cation transmembrane transporter activity"/>
    <property type="evidence" value="ECO:0007669"/>
    <property type="project" value="InterPro"/>
</dbReference>
<evidence type="ECO:0000256" key="5">
    <source>
        <dbReference type="ARBA" id="ARBA00022692"/>
    </source>
</evidence>
<gene>
    <name evidence="11" type="primary">mrpE</name>
    <name evidence="11" type="ORF">NCTC13832_00370</name>
    <name evidence="10" type="ORF">TP70_06180</name>
</gene>
<dbReference type="AlphaFoldDB" id="A0A0D6XQH7"/>
<dbReference type="RefSeq" id="WP_044360364.1">
    <property type="nucleotide sequence ID" value="NZ_JXWY01000036.1"/>
</dbReference>
<dbReference type="PANTHER" id="PTHR34584">
    <property type="entry name" value="NA(+)/H(+) ANTIPORTER SUBUNIT E1"/>
    <property type="match status" value="1"/>
</dbReference>
<dbReference type="Proteomes" id="UP000032366">
    <property type="component" value="Unassembled WGS sequence"/>
</dbReference>
<evidence type="ECO:0000256" key="2">
    <source>
        <dbReference type="ARBA" id="ARBA00006228"/>
    </source>
</evidence>
<protein>
    <submittedName>
        <fullName evidence="11">Monovalent cation/H+ antiporter subunit E</fullName>
    </submittedName>
</protein>
<dbReference type="Pfam" id="PF01899">
    <property type="entry name" value="MNHE"/>
    <property type="match status" value="1"/>
</dbReference>
<evidence type="ECO:0000256" key="6">
    <source>
        <dbReference type="ARBA" id="ARBA00022989"/>
    </source>
</evidence>
<keyword evidence="3" id="KW-0050">Antiport</keyword>
<keyword evidence="8 9" id="KW-0472">Membrane</keyword>
<dbReference type="EMBL" id="UHDT01000001">
    <property type="protein sequence ID" value="SUM56714.1"/>
    <property type="molecule type" value="Genomic_DNA"/>
</dbReference>
<evidence type="ECO:0000256" key="9">
    <source>
        <dbReference type="SAM" id="Phobius"/>
    </source>
</evidence>
<dbReference type="PIRSF" id="PIRSF019239">
    <property type="entry name" value="MrpE"/>
    <property type="match status" value="1"/>
</dbReference>
<keyword evidence="3" id="KW-0813">Transport</keyword>
<feature type="transmembrane region" description="Helical" evidence="9">
    <location>
        <begin position="102"/>
        <end position="122"/>
    </location>
</feature>
<keyword evidence="5 9" id="KW-0812">Transmembrane</keyword>
<evidence type="ECO:0000256" key="7">
    <source>
        <dbReference type="ARBA" id="ARBA00023065"/>
    </source>
</evidence>
<evidence type="ECO:0000313" key="10">
    <source>
        <dbReference type="EMBL" id="KIX90705.1"/>
    </source>
</evidence>
<feature type="transmembrane region" description="Helical" evidence="9">
    <location>
        <begin position="23"/>
        <end position="42"/>
    </location>
</feature>
<comment type="similarity">
    <text evidence="2">Belongs to the CPA3 antiporters (TC 2.A.63) subunit E family.</text>
</comment>
<accession>A0A0D6XQH7</accession>